<dbReference type="PROSITE" id="PS51918">
    <property type="entry name" value="RADICAL_SAM"/>
    <property type="match status" value="1"/>
</dbReference>
<dbReference type="EMBL" id="LT607752">
    <property type="protein sequence ID" value="SCG58914.1"/>
    <property type="molecule type" value="Genomic_DNA"/>
</dbReference>
<dbReference type="InterPro" id="IPR058240">
    <property type="entry name" value="rSAM_sf"/>
</dbReference>
<protein>
    <submittedName>
        <fullName evidence="8">Ribosomal peptide maturation radical SAM protein 1</fullName>
    </submittedName>
</protein>
<dbReference type="InterPro" id="IPR006638">
    <property type="entry name" value="Elp3/MiaA/NifB-like_rSAM"/>
</dbReference>
<evidence type="ECO:0000256" key="3">
    <source>
        <dbReference type="ARBA" id="ARBA00022723"/>
    </source>
</evidence>
<evidence type="ECO:0000256" key="4">
    <source>
        <dbReference type="ARBA" id="ARBA00023004"/>
    </source>
</evidence>
<dbReference type="PANTHER" id="PTHR43409">
    <property type="entry name" value="ANAEROBIC MAGNESIUM-PROTOPORPHYRIN IX MONOMETHYL ESTER CYCLASE-RELATED"/>
    <property type="match status" value="1"/>
</dbReference>
<evidence type="ECO:0000256" key="2">
    <source>
        <dbReference type="ARBA" id="ARBA00022691"/>
    </source>
</evidence>
<keyword evidence="2" id="KW-0949">S-adenosyl-L-methionine</keyword>
<dbReference type="InterPro" id="IPR051198">
    <property type="entry name" value="BchE-like"/>
</dbReference>
<dbReference type="GO" id="GO:0051536">
    <property type="term" value="F:iron-sulfur cluster binding"/>
    <property type="evidence" value="ECO:0007669"/>
    <property type="project" value="UniProtKB-KW"/>
</dbReference>
<dbReference type="Pfam" id="PF04055">
    <property type="entry name" value="Radical_SAM"/>
    <property type="match status" value="1"/>
</dbReference>
<gene>
    <name evidence="8" type="ORF">GA0070623_2652</name>
</gene>
<dbReference type="SFLD" id="SFLDS00029">
    <property type="entry name" value="Radical_SAM"/>
    <property type="match status" value="1"/>
</dbReference>
<feature type="domain" description="Radical SAM core" evidence="7">
    <location>
        <begin position="278"/>
        <end position="497"/>
    </location>
</feature>
<evidence type="ECO:0000256" key="5">
    <source>
        <dbReference type="ARBA" id="ARBA00023014"/>
    </source>
</evidence>
<dbReference type="NCBIfam" id="TIGR03975">
    <property type="entry name" value="rSAM_ocin_1"/>
    <property type="match status" value="1"/>
</dbReference>
<organism evidence="8 9">
    <name type="scientific">Micromonospora rifamycinica</name>
    <dbReference type="NCBI Taxonomy" id="291594"/>
    <lineage>
        <taxon>Bacteria</taxon>
        <taxon>Bacillati</taxon>
        <taxon>Actinomycetota</taxon>
        <taxon>Actinomycetes</taxon>
        <taxon>Micromonosporales</taxon>
        <taxon>Micromonosporaceae</taxon>
        <taxon>Micromonospora</taxon>
    </lineage>
</organism>
<dbReference type="SMART" id="SM00729">
    <property type="entry name" value="Elp3"/>
    <property type="match status" value="1"/>
</dbReference>
<dbReference type="GO" id="GO:0031419">
    <property type="term" value="F:cobalamin binding"/>
    <property type="evidence" value="ECO:0007669"/>
    <property type="project" value="InterPro"/>
</dbReference>
<dbReference type="SFLD" id="SFLDF00324">
    <property type="entry name" value="bacteriocin_maturation"/>
    <property type="match status" value="1"/>
</dbReference>
<reference evidence="9" key="1">
    <citation type="submission" date="2016-06" db="EMBL/GenBank/DDBJ databases">
        <authorList>
            <person name="Varghese N."/>
            <person name="Submissions Spin"/>
        </authorList>
    </citation>
    <scope>NUCLEOTIDE SEQUENCE [LARGE SCALE GENOMIC DNA]</scope>
    <source>
        <strain evidence="9">DSM 44983</strain>
    </source>
</reference>
<dbReference type="PANTHER" id="PTHR43409:SF7">
    <property type="entry name" value="BLL1977 PROTEIN"/>
    <property type="match status" value="1"/>
</dbReference>
<dbReference type="GO" id="GO:0005829">
    <property type="term" value="C:cytosol"/>
    <property type="evidence" value="ECO:0007669"/>
    <property type="project" value="TreeGrafter"/>
</dbReference>
<keyword evidence="3" id="KW-0479">Metal-binding</keyword>
<keyword evidence="9" id="KW-1185">Reference proteome</keyword>
<dbReference type="Proteomes" id="UP000198226">
    <property type="component" value="Chromosome I"/>
</dbReference>
<dbReference type="Gene3D" id="3.20.20.70">
    <property type="entry name" value="Aldolase class I"/>
    <property type="match status" value="1"/>
</dbReference>
<sequence length="690" mass="75979">MGQPSSTGKANVVLVSAPFGPLLLPSLGLSLLKSALVQANDDVNVDILYLTIEFAKRISPQLYNRITDGDSTCNLLGEWVFADALFPGHATASDYVDNVLSFGETWTVPADDGGRVLNEDLISELVAARDLAADFVRESAARIVSMAPDVVCFTTVFDQNIAALAVARAVRELSPHTPIIFGGANCEGVMGHQLVTEFPWVDAAVSGEGEVVFPQIIRRIIDGEPFGDLPGVRQRKAPNALALAAQYSVAPGVKMMDDLPEPNFDDYFVQFAAAGFDGSVKPSLLFETSRGCWWGQKHHCTFCGLNGATMRFRSKSSSRALRELDTLTDRHPGLAVTVVDNILDYAYFQDMIPELARKAKGLDLFYEVKANLRRPQLEALHEAGIRTLQPGIESLADDVLTLMRKGVRGLQNVQLLKWCKELGITVFWNILWGIPDESPEDYTTMAEMMRKLSHLPPPTSVRPVLLNRFSPLFEQATSFKLANIRPVPAYRYIYALDDRAVSNLAYFFNCDYLDRPGSSNYAAEVIEVGQSWTDSYEAGSDLFYGLVDGRTLIWDLRPEAVQPLTVLDRPLATAVFLACDSYRSLSSVHKAVAEEHPGVGEAAVEDVLAHLIDRRLVVTDGKAYLALPLRLGPYTPTAKTMRRFREVLRDLADERDGRFVLGADVVDRATLPGGRLPAMTGVRAREEIHA</sequence>
<dbReference type="InterPro" id="IPR006158">
    <property type="entry name" value="Cobalamin-bd"/>
</dbReference>
<comment type="cofactor">
    <cofactor evidence="1">
        <name>[4Fe-4S] cluster</name>
        <dbReference type="ChEBI" id="CHEBI:49883"/>
    </cofactor>
</comment>
<accession>A0A1C5IKV0</accession>
<proteinExistence type="predicted"/>
<evidence type="ECO:0000259" key="7">
    <source>
        <dbReference type="PROSITE" id="PS51918"/>
    </source>
</evidence>
<dbReference type="AlphaFoldDB" id="A0A1C5IKV0"/>
<dbReference type="SFLD" id="SFLDG01082">
    <property type="entry name" value="B12-binding_domain_containing"/>
    <property type="match status" value="1"/>
</dbReference>
<name>A0A1C5IKV0_9ACTN</name>
<evidence type="ECO:0000256" key="1">
    <source>
        <dbReference type="ARBA" id="ARBA00001966"/>
    </source>
</evidence>
<dbReference type="InterPro" id="IPR023984">
    <property type="entry name" value="rSAM_ocin_1"/>
</dbReference>
<dbReference type="GO" id="GO:0003824">
    <property type="term" value="F:catalytic activity"/>
    <property type="evidence" value="ECO:0007669"/>
    <property type="project" value="InterPro"/>
</dbReference>
<dbReference type="InterPro" id="IPR007197">
    <property type="entry name" value="rSAM"/>
</dbReference>
<keyword evidence="5" id="KW-0411">Iron-sulfur</keyword>
<dbReference type="GO" id="GO:0046872">
    <property type="term" value="F:metal ion binding"/>
    <property type="evidence" value="ECO:0007669"/>
    <property type="project" value="UniProtKB-KW"/>
</dbReference>
<evidence type="ECO:0000313" key="8">
    <source>
        <dbReference type="EMBL" id="SCG58914.1"/>
    </source>
</evidence>
<evidence type="ECO:0000259" key="6">
    <source>
        <dbReference type="PROSITE" id="PS51332"/>
    </source>
</evidence>
<dbReference type="InterPro" id="IPR013785">
    <property type="entry name" value="Aldolase_TIM"/>
</dbReference>
<dbReference type="Gene3D" id="3.40.50.280">
    <property type="entry name" value="Cobalamin-binding domain"/>
    <property type="match status" value="1"/>
</dbReference>
<dbReference type="SUPFAM" id="SSF102114">
    <property type="entry name" value="Radical SAM enzymes"/>
    <property type="match status" value="1"/>
</dbReference>
<dbReference type="PROSITE" id="PS51332">
    <property type="entry name" value="B12_BINDING"/>
    <property type="match status" value="1"/>
</dbReference>
<keyword evidence="4" id="KW-0408">Iron</keyword>
<evidence type="ECO:0000313" key="9">
    <source>
        <dbReference type="Proteomes" id="UP000198226"/>
    </source>
</evidence>
<feature type="domain" description="B12-binding" evidence="6">
    <location>
        <begin position="76"/>
        <end position="227"/>
    </location>
</feature>